<dbReference type="InterPro" id="IPR033985">
    <property type="entry name" value="SusD-like_N"/>
</dbReference>
<keyword evidence="3 6" id="KW-0732">Signal</keyword>
<comment type="similarity">
    <text evidence="2">Belongs to the SusD family.</text>
</comment>
<protein>
    <submittedName>
        <fullName evidence="9">RagB/SusD family nutrient uptake outer membrane protein</fullName>
    </submittedName>
</protein>
<keyword evidence="10" id="KW-1185">Reference proteome</keyword>
<evidence type="ECO:0000313" key="9">
    <source>
        <dbReference type="EMBL" id="MCD8739274.1"/>
    </source>
</evidence>
<evidence type="ECO:0000256" key="2">
    <source>
        <dbReference type="ARBA" id="ARBA00006275"/>
    </source>
</evidence>
<feature type="domain" description="SusD-like N-terminal" evidence="8">
    <location>
        <begin position="132"/>
        <end position="224"/>
    </location>
</feature>
<evidence type="ECO:0000256" key="1">
    <source>
        <dbReference type="ARBA" id="ARBA00004442"/>
    </source>
</evidence>
<evidence type="ECO:0000313" key="10">
    <source>
        <dbReference type="Proteomes" id="UP001199919"/>
    </source>
</evidence>
<dbReference type="Proteomes" id="UP001199919">
    <property type="component" value="Unassembled WGS sequence"/>
</dbReference>
<comment type="caution">
    <text evidence="9">The sequence shown here is derived from an EMBL/GenBank/DDBJ whole genome shotgun (WGS) entry which is preliminary data.</text>
</comment>
<dbReference type="RefSeq" id="WP_232175143.1">
    <property type="nucleotide sequence ID" value="NZ_JAJPWV010000001.1"/>
</dbReference>
<sequence length="639" mass="69627">MKSLLIKNIFKCALATSVLLAGCSKVLDEQPRSVFTPEYFKTEQGVIGGLTAMYSHLRNIYGQAYYYNSGVTGTDEATWGQSADGNFKDMDNSGVGSLLSTSFPSSILWGEAFPNINTASGVIENASAVGLSTALIAEARFFRAFDYFLLVQTFGGVPLDLGSGELKFNTIPSRKSVRNTVPQVYTKAIFPDLLQAITDLPQTGRVTGGLTKTAARLILSKAYLTYGWWLQNPNGIPTYPAADRTDPDGHNAQWYFQQAYDIAITAIDDPGSFGLQPTFYDVNLAQNDRNKEMVLYADHTQTSEKYNGGSLTFGSGGAPDNFAGWMMTWNYPNIKSSGVNSVLREADQHLGRPWVRMAPTIEVLKNTFADKVNDSRYDGTFTTVYRGNWNKGGNTTPTLINANGLPIAPGDAVLTFLNEDNPNVTYATENANVGAGVLPGRADFVISPGAISRIIYPGLWKLGPYRTDKGNGLGEANAGSTRPYPILKFSELYFIAAEAAIKGATAQANKSARDLINVIRARAGKWRFDNNGNKAKVEDNSAAMVAATPANVDLNYLLAERSREFYAEGGRWLDLIRTQKWTELAATYTIGGTSFGDHTPVKVTRTIDNHLYLRPIPQGQIDGLEMSAAEKAAYQNPGY</sequence>
<evidence type="ECO:0000256" key="6">
    <source>
        <dbReference type="SAM" id="SignalP"/>
    </source>
</evidence>
<dbReference type="Pfam" id="PF07980">
    <property type="entry name" value="SusD_RagB"/>
    <property type="match status" value="1"/>
</dbReference>
<dbReference type="Gene3D" id="1.25.40.390">
    <property type="match status" value="1"/>
</dbReference>
<evidence type="ECO:0000256" key="4">
    <source>
        <dbReference type="ARBA" id="ARBA00023136"/>
    </source>
</evidence>
<evidence type="ECO:0000256" key="5">
    <source>
        <dbReference type="ARBA" id="ARBA00023237"/>
    </source>
</evidence>
<reference evidence="9 10" key="1">
    <citation type="submission" date="2021-12" db="EMBL/GenBank/DDBJ databases">
        <title>Mucilaginibacter roseus genome.</title>
        <authorList>
            <person name="Ferreira J.R."/>
            <person name="Newman J.D."/>
        </authorList>
    </citation>
    <scope>NUCLEOTIDE SEQUENCE [LARGE SCALE GENOMIC DNA]</scope>
    <source>
        <strain evidence="9 10">LMG 28454</strain>
    </source>
</reference>
<dbReference type="SUPFAM" id="SSF48452">
    <property type="entry name" value="TPR-like"/>
    <property type="match status" value="1"/>
</dbReference>
<keyword evidence="5" id="KW-0998">Cell outer membrane</keyword>
<proteinExistence type="inferred from homology"/>
<organism evidence="9 10">
    <name type="scientific">Mucilaginibacter roseus</name>
    <dbReference type="NCBI Taxonomy" id="1528868"/>
    <lineage>
        <taxon>Bacteria</taxon>
        <taxon>Pseudomonadati</taxon>
        <taxon>Bacteroidota</taxon>
        <taxon>Sphingobacteriia</taxon>
        <taxon>Sphingobacteriales</taxon>
        <taxon>Sphingobacteriaceae</taxon>
        <taxon>Mucilaginibacter</taxon>
    </lineage>
</organism>
<comment type="subcellular location">
    <subcellularLocation>
        <location evidence="1">Cell outer membrane</location>
    </subcellularLocation>
</comment>
<gene>
    <name evidence="9" type="ORF">LT679_01560</name>
</gene>
<feature type="domain" description="RagB/SusD" evidence="7">
    <location>
        <begin position="469"/>
        <end position="639"/>
    </location>
</feature>
<dbReference type="EMBL" id="JAJPWV010000001">
    <property type="protein sequence ID" value="MCD8739274.1"/>
    <property type="molecule type" value="Genomic_DNA"/>
</dbReference>
<dbReference type="Pfam" id="PF14322">
    <property type="entry name" value="SusD-like_3"/>
    <property type="match status" value="1"/>
</dbReference>
<keyword evidence="4" id="KW-0472">Membrane</keyword>
<dbReference type="PROSITE" id="PS51257">
    <property type="entry name" value="PROKAR_LIPOPROTEIN"/>
    <property type="match status" value="1"/>
</dbReference>
<evidence type="ECO:0000259" key="8">
    <source>
        <dbReference type="Pfam" id="PF14322"/>
    </source>
</evidence>
<evidence type="ECO:0000259" key="7">
    <source>
        <dbReference type="Pfam" id="PF07980"/>
    </source>
</evidence>
<evidence type="ECO:0000256" key="3">
    <source>
        <dbReference type="ARBA" id="ARBA00022729"/>
    </source>
</evidence>
<feature type="signal peptide" evidence="6">
    <location>
        <begin position="1"/>
        <end position="21"/>
    </location>
</feature>
<dbReference type="InterPro" id="IPR011990">
    <property type="entry name" value="TPR-like_helical_dom_sf"/>
</dbReference>
<feature type="chain" id="PRO_5046073116" evidence="6">
    <location>
        <begin position="22"/>
        <end position="639"/>
    </location>
</feature>
<accession>A0ABS8U018</accession>
<name>A0ABS8U018_9SPHI</name>
<dbReference type="InterPro" id="IPR012944">
    <property type="entry name" value="SusD_RagB_dom"/>
</dbReference>